<dbReference type="InterPro" id="IPR025309">
    <property type="entry name" value="KTSC_dom"/>
</dbReference>
<dbReference type="Proteomes" id="UP001144347">
    <property type="component" value="Unassembled WGS sequence"/>
</dbReference>
<dbReference type="Pfam" id="PF13619">
    <property type="entry name" value="KTSC"/>
    <property type="match status" value="1"/>
</dbReference>
<keyword evidence="3" id="KW-1185">Reference proteome</keyword>
<evidence type="ECO:0000259" key="1">
    <source>
        <dbReference type="Pfam" id="PF13619"/>
    </source>
</evidence>
<dbReference type="EMBL" id="JAPWGM010000002">
    <property type="protein sequence ID" value="MCZ4243919.1"/>
    <property type="molecule type" value="Genomic_DNA"/>
</dbReference>
<reference evidence="2" key="1">
    <citation type="submission" date="2022-12" db="EMBL/GenBank/DDBJ databases">
        <title>Genome sequence of HCMS5-2.</title>
        <authorList>
            <person name="Woo H."/>
        </authorList>
    </citation>
    <scope>NUCLEOTIDE SEQUENCE</scope>
    <source>
        <strain evidence="2">HCMS5-2</strain>
    </source>
</reference>
<comment type="caution">
    <text evidence="2">The sequence shown here is derived from an EMBL/GenBank/DDBJ whole genome shotgun (WGS) entry which is preliminary data.</text>
</comment>
<evidence type="ECO:0000313" key="3">
    <source>
        <dbReference type="Proteomes" id="UP001144347"/>
    </source>
</evidence>
<feature type="domain" description="KTSC" evidence="1">
    <location>
        <begin position="3"/>
        <end position="59"/>
    </location>
</feature>
<accession>A0ABT4L7M0</accession>
<name>A0ABT4L7M0_9SPHI</name>
<evidence type="ECO:0000313" key="2">
    <source>
        <dbReference type="EMBL" id="MCZ4243919.1"/>
    </source>
</evidence>
<dbReference type="RefSeq" id="WP_269426990.1">
    <property type="nucleotide sequence ID" value="NZ_JAPWGM010000002.1"/>
</dbReference>
<organism evidence="2 3">
    <name type="scientific">Pedobacter punctiformis</name>
    <dbReference type="NCBI Taxonomy" id="3004097"/>
    <lineage>
        <taxon>Bacteria</taxon>
        <taxon>Pseudomonadati</taxon>
        <taxon>Bacteroidota</taxon>
        <taxon>Sphingobacteriia</taxon>
        <taxon>Sphingobacteriales</taxon>
        <taxon>Sphingobacteriaceae</taxon>
        <taxon>Pedobacter</taxon>
    </lineage>
</organism>
<proteinExistence type="predicted"/>
<sequence length="69" mass="8191">MPSSVINHFSYNIQSHTLKITFVTGLTYQYSNVPQEIYDMLKAVKSKGKYFNDAIRNKYKYKKLKKHQD</sequence>
<protein>
    <submittedName>
        <fullName evidence="2">KTSC domain-containing protein</fullName>
    </submittedName>
</protein>
<gene>
    <name evidence="2" type="ORF">O0955_07855</name>
</gene>